<gene>
    <name evidence="8" type="primary">grxC</name>
    <name evidence="8" type="ORF">CleRT_03110</name>
</gene>
<keyword evidence="4" id="KW-1015">Disulfide bond</keyword>
<keyword evidence="3 6" id="KW-0249">Electron transport</keyword>
<sequence length="91" mass="10776">MVKVEIYTTDYCPYCLRAKALLEQKGVDYIEIRVDKEPAKFEEMIKRSNGRRSVPQIFINDRGIGGFDDLWKLEQRKELDKLLISNKNEEH</sequence>
<keyword evidence="9" id="KW-1185">Reference proteome</keyword>
<dbReference type="CDD" id="cd03418">
    <property type="entry name" value="GRX_GRXb_1_3_like"/>
    <property type="match status" value="1"/>
</dbReference>
<dbReference type="InterPro" id="IPR036249">
    <property type="entry name" value="Thioredoxin-like_sf"/>
</dbReference>
<dbReference type="PROSITE" id="PS00195">
    <property type="entry name" value="GLUTAREDOXIN_1"/>
    <property type="match status" value="1"/>
</dbReference>
<dbReference type="InterPro" id="IPR011900">
    <property type="entry name" value="GRX_bact"/>
</dbReference>
<evidence type="ECO:0000259" key="7">
    <source>
        <dbReference type="PROSITE" id="PS50404"/>
    </source>
</evidence>
<feature type="domain" description="GST N-terminal" evidence="7">
    <location>
        <begin position="2"/>
        <end position="91"/>
    </location>
</feature>
<evidence type="ECO:0000313" key="9">
    <source>
        <dbReference type="Proteomes" id="UP000063965"/>
    </source>
</evidence>
<dbReference type="PANTHER" id="PTHR45694:SF18">
    <property type="entry name" value="GLUTAREDOXIN-1-RELATED"/>
    <property type="match status" value="1"/>
</dbReference>
<evidence type="ECO:0000313" key="8">
    <source>
        <dbReference type="EMBL" id="AKQ33293.1"/>
    </source>
</evidence>
<dbReference type="InterPro" id="IPR002109">
    <property type="entry name" value="Glutaredoxin"/>
</dbReference>
<dbReference type="PROSITE" id="PS50404">
    <property type="entry name" value="GST_NTER"/>
    <property type="match status" value="1"/>
</dbReference>
<accession>A0ABN4HV72</accession>
<dbReference type="InterPro" id="IPR011767">
    <property type="entry name" value="GLR_AS"/>
</dbReference>
<keyword evidence="2 6" id="KW-0813">Transport</keyword>
<evidence type="ECO:0000256" key="4">
    <source>
        <dbReference type="ARBA" id="ARBA00023157"/>
    </source>
</evidence>
<reference evidence="8 9" key="1">
    <citation type="journal article" date="2015" name="Genome Biol. Evol.">
        <title>Distinctive Genome Reduction Rates Revealed by Genomic Analyses of Two Coxiella-Like Endosymbionts in Ticks.</title>
        <authorList>
            <person name="Gottlieb Y."/>
            <person name="Lalzar I."/>
            <person name="Klasson L."/>
        </authorList>
    </citation>
    <scope>NUCLEOTIDE SEQUENCE [LARGE SCALE GENOMIC DNA]</scope>
    <source>
        <strain evidence="8 9">CRt</strain>
    </source>
</reference>
<dbReference type="InterPro" id="IPR014025">
    <property type="entry name" value="Glutaredoxin_subgr"/>
</dbReference>
<dbReference type="PROSITE" id="PS51354">
    <property type="entry name" value="GLUTAREDOXIN_2"/>
    <property type="match status" value="1"/>
</dbReference>
<evidence type="ECO:0000256" key="1">
    <source>
        <dbReference type="ARBA" id="ARBA00007787"/>
    </source>
</evidence>
<name>A0ABN4HV72_9COXI</name>
<dbReference type="Gene3D" id="3.40.30.10">
    <property type="entry name" value="Glutaredoxin"/>
    <property type="match status" value="1"/>
</dbReference>
<organism evidence="8 9">
    <name type="scientific">Candidatus Coxiella mudrowiae</name>
    <dbReference type="NCBI Taxonomy" id="2054173"/>
    <lineage>
        <taxon>Bacteria</taxon>
        <taxon>Pseudomonadati</taxon>
        <taxon>Pseudomonadota</taxon>
        <taxon>Gammaproteobacteria</taxon>
        <taxon>Legionellales</taxon>
        <taxon>Coxiellaceae</taxon>
        <taxon>Coxiella</taxon>
    </lineage>
</organism>
<comment type="function">
    <text evidence="6">Has a glutathione-disulfide oxidoreductase activity in the presence of NADPH and glutathione reductase. Reduces low molecular weight disulfides and proteins.</text>
</comment>
<comment type="similarity">
    <text evidence="1 6">Belongs to the glutaredoxin family.</text>
</comment>
<evidence type="ECO:0000256" key="2">
    <source>
        <dbReference type="ARBA" id="ARBA00022448"/>
    </source>
</evidence>
<dbReference type="SUPFAM" id="SSF52833">
    <property type="entry name" value="Thioredoxin-like"/>
    <property type="match status" value="1"/>
</dbReference>
<dbReference type="Pfam" id="PF00462">
    <property type="entry name" value="Glutaredoxin"/>
    <property type="match status" value="1"/>
</dbReference>
<dbReference type="Proteomes" id="UP000063965">
    <property type="component" value="Chromosome"/>
</dbReference>
<protein>
    <recommendedName>
        <fullName evidence="6">Glutaredoxin</fullName>
    </recommendedName>
</protein>
<proteinExistence type="inferred from homology"/>
<keyword evidence="5 6" id="KW-0676">Redox-active center</keyword>
<evidence type="ECO:0000256" key="3">
    <source>
        <dbReference type="ARBA" id="ARBA00022982"/>
    </source>
</evidence>
<dbReference type="NCBIfam" id="TIGR02181">
    <property type="entry name" value="GRX_bact"/>
    <property type="match status" value="1"/>
</dbReference>
<dbReference type="InterPro" id="IPR004045">
    <property type="entry name" value="Glutathione_S-Trfase_N"/>
</dbReference>
<keyword evidence="6" id="KW-0963">Cytoplasm</keyword>
<dbReference type="PANTHER" id="PTHR45694">
    <property type="entry name" value="GLUTAREDOXIN 2"/>
    <property type="match status" value="1"/>
</dbReference>
<dbReference type="PRINTS" id="PR00160">
    <property type="entry name" value="GLUTAREDOXIN"/>
</dbReference>
<dbReference type="EMBL" id="CP011126">
    <property type="protein sequence ID" value="AKQ33293.1"/>
    <property type="molecule type" value="Genomic_DNA"/>
</dbReference>
<dbReference type="RefSeq" id="WP_048874944.1">
    <property type="nucleotide sequence ID" value="NZ_CP011126.1"/>
</dbReference>
<evidence type="ECO:0000256" key="5">
    <source>
        <dbReference type="ARBA" id="ARBA00023284"/>
    </source>
</evidence>
<evidence type="ECO:0000256" key="6">
    <source>
        <dbReference type="RuleBase" id="RU364065"/>
    </source>
</evidence>